<accession>A0A3A6PYS1</accession>
<sequence>MPETDQITLTLRTDHIERLEEMAESDDPRYRSKSEAARHLMDRADEVDDLEQELDYFKNANKVIVGRFENTEMRVKEDEDDGLLSRLSWLLRGK</sequence>
<dbReference type="Proteomes" id="UP000281564">
    <property type="component" value="Unassembled WGS sequence"/>
</dbReference>
<reference evidence="1 2" key="1">
    <citation type="submission" date="2018-06" db="EMBL/GenBank/DDBJ databases">
        <title>Halonotius sp. F13-13 a new haloarchaeeon isolated from a solar saltern from Isla Cristina, Huelva, Spain.</title>
        <authorList>
            <person name="Duran-Viseras A."/>
            <person name="Sanchez-Porro C."/>
            <person name="Ventosa A."/>
        </authorList>
    </citation>
    <scope>NUCLEOTIDE SEQUENCE [LARGE SCALE GENOMIC DNA]</scope>
    <source>
        <strain evidence="1 2">CECT 7525</strain>
    </source>
</reference>
<name>A0A3A6PYS1_9EURY</name>
<dbReference type="RefSeq" id="WP_120086500.1">
    <property type="nucleotide sequence ID" value="NZ_QMDW01000041.1"/>
</dbReference>
<dbReference type="EMBL" id="QMDW01000041">
    <property type="protein sequence ID" value="RJX47577.1"/>
    <property type="molecule type" value="Genomic_DNA"/>
</dbReference>
<protein>
    <submittedName>
        <fullName evidence="1">Uncharacterized protein</fullName>
    </submittedName>
</protein>
<keyword evidence="2" id="KW-1185">Reference proteome</keyword>
<evidence type="ECO:0000313" key="1">
    <source>
        <dbReference type="EMBL" id="RJX47577.1"/>
    </source>
</evidence>
<evidence type="ECO:0000313" key="2">
    <source>
        <dbReference type="Proteomes" id="UP000281564"/>
    </source>
</evidence>
<comment type="caution">
    <text evidence="1">The sequence shown here is derived from an EMBL/GenBank/DDBJ whole genome shotgun (WGS) entry which is preliminary data.</text>
</comment>
<organism evidence="1 2">
    <name type="scientific">Halonotius pteroides</name>
    <dbReference type="NCBI Taxonomy" id="268735"/>
    <lineage>
        <taxon>Archaea</taxon>
        <taxon>Methanobacteriati</taxon>
        <taxon>Methanobacteriota</taxon>
        <taxon>Stenosarchaea group</taxon>
        <taxon>Halobacteria</taxon>
        <taxon>Halobacteriales</taxon>
        <taxon>Haloferacaceae</taxon>
        <taxon>Halonotius</taxon>
    </lineage>
</organism>
<dbReference type="AlphaFoldDB" id="A0A3A6PYS1"/>
<gene>
    <name evidence="1" type="ORF">DP106_14590</name>
</gene>
<proteinExistence type="predicted"/>